<evidence type="ECO:0000313" key="2">
    <source>
        <dbReference type="Proteomes" id="UP000289152"/>
    </source>
</evidence>
<accession>A0A4Q1BP06</accession>
<protein>
    <submittedName>
        <fullName evidence="1">Uncharacterized protein</fullName>
    </submittedName>
</protein>
<name>A0A4Q1BP06_TREME</name>
<sequence length="353" mass="40105">MEGVDHARAFATLRGVDALSEPDKSDAVFSILSSLMESLAIRRRLANDTLTLLGSHLTPENLKEATAAIELTDQVLNAWQGPNRSEYFAPLPAGVSVTPDPAQISQWSDQIQDLDERTHRILEEEGYLCRLTEEFRKTGDLQHPTTVVSQGYLELYLDVKKINDDVKIFHKETAHISVCLWISTEQDDSRAKNLLQRTTQMTSLVANTHDRMTKHMPDGVFDVYINQRIDEARTILKDADTWLKEVRNQTAIHGVSIIGTMYTDNTLIENPIFQRLLDGLKSLEERQVQAGRAQFGRLDAVWAWRFDSITNPLCQEWRALLLEVGNVVVNLMDKWDSDERQSFFAPVAEPQQS</sequence>
<dbReference type="EMBL" id="SDIL01000029">
    <property type="protein sequence ID" value="RXK39625.1"/>
    <property type="molecule type" value="Genomic_DNA"/>
</dbReference>
<organism evidence="1 2">
    <name type="scientific">Tremella mesenterica</name>
    <name type="common">Jelly fungus</name>
    <dbReference type="NCBI Taxonomy" id="5217"/>
    <lineage>
        <taxon>Eukaryota</taxon>
        <taxon>Fungi</taxon>
        <taxon>Dikarya</taxon>
        <taxon>Basidiomycota</taxon>
        <taxon>Agaricomycotina</taxon>
        <taxon>Tremellomycetes</taxon>
        <taxon>Tremellales</taxon>
        <taxon>Tremellaceae</taxon>
        <taxon>Tremella</taxon>
    </lineage>
</organism>
<dbReference type="AlphaFoldDB" id="A0A4Q1BP06"/>
<dbReference type="VEuPathDB" id="FungiDB:TREMEDRAFT_59377"/>
<keyword evidence="2" id="KW-1185">Reference proteome</keyword>
<proteinExistence type="predicted"/>
<comment type="caution">
    <text evidence="1">The sequence shown here is derived from an EMBL/GenBank/DDBJ whole genome shotgun (WGS) entry which is preliminary data.</text>
</comment>
<evidence type="ECO:0000313" key="1">
    <source>
        <dbReference type="EMBL" id="RXK39625.1"/>
    </source>
</evidence>
<dbReference type="Proteomes" id="UP000289152">
    <property type="component" value="Unassembled WGS sequence"/>
</dbReference>
<reference evidence="1 2" key="1">
    <citation type="submission" date="2016-06" db="EMBL/GenBank/DDBJ databases">
        <title>Evolution of pathogenesis and genome organization in the Tremellales.</title>
        <authorList>
            <person name="Cuomo C."/>
            <person name="Litvintseva A."/>
            <person name="Heitman J."/>
            <person name="Chen Y."/>
            <person name="Sun S."/>
            <person name="Springer D."/>
            <person name="Dromer F."/>
            <person name="Young S."/>
            <person name="Zeng Q."/>
            <person name="Chapman S."/>
            <person name="Gujja S."/>
            <person name="Saif S."/>
            <person name="Birren B."/>
        </authorList>
    </citation>
    <scope>NUCLEOTIDE SEQUENCE [LARGE SCALE GENOMIC DNA]</scope>
    <source>
        <strain evidence="1 2">ATCC 28783</strain>
    </source>
</reference>
<gene>
    <name evidence="1" type="ORF">M231_03127</name>
</gene>
<dbReference type="InParanoid" id="A0A4Q1BP06"/>